<protein>
    <submittedName>
        <fullName evidence="1">Uncharacterized protein</fullName>
    </submittedName>
</protein>
<dbReference type="Proteomes" id="UP001153069">
    <property type="component" value="Unassembled WGS sequence"/>
</dbReference>
<dbReference type="AlphaFoldDB" id="A0A9N8EUB4"/>
<proteinExistence type="predicted"/>
<name>A0A9N8EUB4_9STRA</name>
<dbReference type="EMBL" id="CAICTM010001594">
    <property type="protein sequence ID" value="CAB9524855.1"/>
    <property type="molecule type" value="Genomic_DNA"/>
</dbReference>
<accession>A0A9N8EUB4</accession>
<keyword evidence="2" id="KW-1185">Reference proteome</keyword>
<organism evidence="1 2">
    <name type="scientific">Seminavis robusta</name>
    <dbReference type="NCBI Taxonomy" id="568900"/>
    <lineage>
        <taxon>Eukaryota</taxon>
        <taxon>Sar</taxon>
        <taxon>Stramenopiles</taxon>
        <taxon>Ochrophyta</taxon>
        <taxon>Bacillariophyta</taxon>
        <taxon>Bacillariophyceae</taxon>
        <taxon>Bacillariophycidae</taxon>
        <taxon>Naviculales</taxon>
        <taxon>Naviculaceae</taxon>
        <taxon>Seminavis</taxon>
    </lineage>
</organism>
<evidence type="ECO:0000313" key="2">
    <source>
        <dbReference type="Proteomes" id="UP001153069"/>
    </source>
</evidence>
<comment type="caution">
    <text evidence="1">The sequence shown here is derived from an EMBL/GenBank/DDBJ whole genome shotgun (WGS) entry which is preliminary data.</text>
</comment>
<sequence length="312" mass="36337">MYVRKRFEVIRNLEKEFGVQGKTPTLVSIKCLVDRLGVNNPFGKKEDFDTKIKENYRGDERLSYLGVNLKKGSVADVVRQTQTVLDGCKFNECFMHGTTATELEEIFADNLRLDHSYAARNVKHDFGQGVYCFKGQLKWALYFAIDCCWQGSLPDDPNSPEPHSDGNPAIVVCLEPFHIEDDQIFQVGSKKPFTDEELKKRLPRSFSSFAEKRDSWEKVSDEEQNWKEFVKLARTYGTRPKDCVYYVGWLHDCYRTTATDKCAEPVIDKDRWEQYCFSMEDFLGENFLFIEFNVNWNEWLDHDVDVSIQKAS</sequence>
<reference evidence="1" key="1">
    <citation type="submission" date="2020-06" db="EMBL/GenBank/DDBJ databases">
        <authorList>
            <consortium name="Plant Systems Biology data submission"/>
        </authorList>
    </citation>
    <scope>NUCLEOTIDE SEQUENCE</scope>
    <source>
        <strain evidence="1">D6</strain>
    </source>
</reference>
<evidence type="ECO:0000313" key="1">
    <source>
        <dbReference type="EMBL" id="CAB9524855.1"/>
    </source>
</evidence>
<gene>
    <name evidence="1" type="ORF">SEMRO_1596_G284740.1</name>
</gene>